<evidence type="ECO:0000313" key="2">
    <source>
        <dbReference type="Proteomes" id="UP000694044"/>
    </source>
</evidence>
<keyword evidence="2" id="KW-1185">Reference proteome</keyword>
<sequence>MSESAADIEEVVKALDALGELSIEDILNPAGEDETHFTYTDDVVIEMVISCPENFNIETTYQIEDSPAELLDNLPTDPEFAAVVLRRLMAESDTSSALSVTNSVLNKRVFGLNTREAATAHTHFTSLILAVF</sequence>
<dbReference type="AlphaFoldDB" id="A0A8T1VRZ9"/>
<proteinExistence type="predicted"/>
<protein>
    <submittedName>
        <fullName evidence="1">Uncharacterized protein</fullName>
    </submittedName>
</protein>
<dbReference type="EMBL" id="JAGDFM010000162">
    <property type="protein sequence ID" value="KAG7383931.1"/>
    <property type="molecule type" value="Genomic_DNA"/>
</dbReference>
<organism evidence="1 2">
    <name type="scientific">Phytophthora pseudosyringae</name>
    <dbReference type="NCBI Taxonomy" id="221518"/>
    <lineage>
        <taxon>Eukaryota</taxon>
        <taxon>Sar</taxon>
        <taxon>Stramenopiles</taxon>
        <taxon>Oomycota</taxon>
        <taxon>Peronosporomycetes</taxon>
        <taxon>Peronosporales</taxon>
        <taxon>Peronosporaceae</taxon>
        <taxon>Phytophthora</taxon>
    </lineage>
</organism>
<accession>A0A8T1VRZ9</accession>
<dbReference type="OrthoDB" id="135922at2759"/>
<dbReference type="Proteomes" id="UP000694044">
    <property type="component" value="Unassembled WGS sequence"/>
</dbReference>
<name>A0A8T1VRZ9_9STRA</name>
<gene>
    <name evidence="1" type="ORF">PHYPSEUDO_003183</name>
</gene>
<comment type="caution">
    <text evidence="1">The sequence shown here is derived from an EMBL/GenBank/DDBJ whole genome shotgun (WGS) entry which is preliminary data.</text>
</comment>
<reference evidence="1" key="1">
    <citation type="submission" date="2021-02" db="EMBL/GenBank/DDBJ databases">
        <authorList>
            <person name="Palmer J.M."/>
        </authorList>
    </citation>
    <scope>NUCLEOTIDE SEQUENCE</scope>
    <source>
        <strain evidence="1">SCRP734</strain>
    </source>
</reference>
<evidence type="ECO:0000313" key="1">
    <source>
        <dbReference type="EMBL" id="KAG7383931.1"/>
    </source>
</evidence>